<dbReference type="FunFam" id="1.10.1200.10:FF:000007">
    <property type="entry name" value="Probable polyketide synthase pks17"/>
    <property type="match status" value="1"/>
</dbReference>
<dbReference type="SUPFAM" id="SSF47336">
    <property type="entry name" value="ACP-like"/>
    <property type="match status" value="1"/>
</dbReference>
<dbReference type="SMART" id="SM01294">
    <property type="entry name" value="PKS_PP_betabranch"/>
    <property type="match status" value="1"/>
</dbReference>
<sequence length="253" mass="26002">MGLFDAALAGDDAVVVAARWDTAGLRARAENGDLPPMLRGLVRAAPRRSAASPATPAAASGPEPGERLALMGEADARAHLTHLVRSHVATVLAHPGPEAVDVDRAFNELGFDSLTAVELRNRLNADTGLHLPATVVFDHPTVTSLTEYLFTALAPDAPSPEDALRAAVDQAEAALSAANGEGDAVRRQLVAILQSALSRIGETGAAAAVTAGNGGGAAEEIVSASDEEIFALIDNRAMTSPPRTSMEGLDHGE</sequence>
<accession>A0A841DC25</accession>
<name>A0A841DC25_PLAVE</name>
<dbReference type="PANTHER" id="PTHR43775:SF51">
    <property type="entry name" value="INACTIVE PHENOLPHTHIOCEROL SYNTHESIS POLYKETIDE SYNTHASE TYPE I PKS1-RELATED"/>
    <property type="match status" value="1"/>
</dbReference>
<dbReference type="Gene3D" id="1.10.1200.10">
    <property type="entry name" value="ACP-like"/>
    <property type="match status" value="1"/>
</dbReference>
<gene>
    <name evidence="6" type="ORF">FHS22_007513</name>
</gene>
<dbReference type="SMART" id="SM00823">
    <property type="entry name" value="PKS_PP"/>
    <property type="match status" value="1"/>
</dbReference>
<comment type="caution">
    <text evidence="6">The sequence shown here is derived from an EMBL/GenBank/DDBJ whole genome shotgun (WGS) entry which is preliminary data.</text>
</comment>
<dbReference type="GO" id="GO:0004312">
    <property type="term" value="F:fatty acid synthase activity"/>
    <property type="evidence" value="ECO:0007669"/>
    <property type="project" value="TreeGrafter"/>
</dbReference>
<protein>
    <submittedName>
        <fullName evidence="6">Acyl carrier protein</fullName>
    </submittedName>
</protein>
<reference evidence="6 7" key="1">
    <citation type="submission" date="2020-08" db="EMBL/GenBank/DDBJ databases">
        <title>Genomic Encyclopedia of Type Strains, Phase III (KMG-III): the genomes of soil and plant-associated and newly described type strains.</title>
        <authorList>
            <person name="Whitman W."/>
        </authorList>
    </citation>
    <scope>NUCLEOTIDE SEQUENCE [LARGE SCALE GENOMIC DNA]</scope>
    <source>
        <strain evidence="6 7">CECT 3303</strain>
    </source>
</reference>
<dbReference type="Pfam" id="PF00550">
    <property type="entry name" value="PP-binding"/>
    <property type="match status" value="1"/>
</dbReference>
<dbReference type="AlphaFoldDB" id="A0A841DC25"/>
<feature type="region of interest" description="Disordered" evidence="4">
    <location>
        <begin position="45"/>
        <end position="65"/>
    </location>
</feature>
<feature type="compositionally biased region" description="Low complexity" evidence="4">
    <location>
        <begin position="45"/>
        <end position="60"/>
    </location>
</feature>
<dbReference type="InterPro" id="IPR050091">
    <property type="entry name" value="PKS_NRPS_Biosynth_Enz"/>
</dbReference>
<evidence type="ECO:0000256" key="2">
    <source>
        <dbReference type="ARBA" id="ARBA00022553"/>
    </source>
</evidence>
<organism evidence="6 7">
    <name type="scientific">Planomonospora venezuelensis</name>
    <dbReference type="NCBI Taxonomy" id="1999"/>
    <lineage>
        <taxon>Bacteria</taxon>
        <taxon>Bacillati</taxon>
        <taxon>Actinomycetota</taxon>
        <taxon>Actinomycetes</taxon>
        <taxon>Streptosporangiales</taxon>
        <taxon>Streptosporangiaceae</taxon>
        <taxon>Planomonospora</taxon>
    </lineage>
</organism>
<proteinExistence type="predicted"/>
<dbReference type="PROSITE" id="PS00012">
    <property type="entry name" value="PHOSPHOPANTETHEINE"/>
    <property type="match status" value="1"/>
</dbReference>
<dbReference type="InterPro" id="IPR036736">
    <property type="entry name" value="ACP-like_sf"/>
</dbReference>
<dbReference type="GO" id="GO:0006633">
    <property type="term" value="P:fatty acid biosynthetic process"/>
    <property type="evidence" value="ECO:0007669"/>
    <property type="project" value="TreeGrafter"/>
</dbReference>
<dbReference type="InterPro" id="IPR009081">
    <property type="entry name" value="PP-bd_ACP"/>
</dbReference>
<keyword evidence="3" id="KW-0808">Transferase</keyword>
<dbReference type="InterPro" id="IPR020806">
    <property type="entry name" value="PKS_PP-bd"/>
</dbReference>
<evidence type="ECO:0000256" key="4">
    <source>
        <dbReference type="SAM" id="MobiDB-lite"/>
    </source>
</evidence>
<dbReference type="Proteomes" id="UP000562352">
    <property type="component" value="Unassembled WGS sequence"/>
</dbReference>
<dbReference type="GO" id="GO:0031177">
    <property type="term" value="F:phosphopantetheine binding"/>
    <property type="evidence" value="ECO:0007669"/>
    <property type="project" value="InterPro"/>
</dbReference>
<dbReference type="InterPro" id="IPR006162">
    <property type="entry name" value="Ppantetheine_attach_site"/>
</dbReference>
<keyword evidence="7" id="KW-1185">Reference proteome</keyword>
<evidence type="ECO:0000313" key="7">
    <source>
        <dbReference type="Proteomes" id="UP000562352"/>
    </source>
</evidence>
<evidence type="ECO:0000256" key="3">
    <source>
        <dbReference type="ARBA" id="ARBA00022679"/>
    </source>
</evidence>
<keyword evidence="2" id="KW-0597">Phosphoprotein</keyword>
<evidence type="ECO:0000256" key="1">
    <source>
        <dbReference type="ARBA" id="ARBA00022450"/>
    </source>
</evidence>
<evidence type="ECO:0000259" key="5">
    <source>
        <dbReference type="PROSITE" id="PS50075"/>
    </source>
</evidence>
<dbReference type="PROSITE" id="PS50075">
    <property type="entry name" value="CARRIER"/>
    <property type="match status" value="1"/>
</dbReference>
<keyword evidence="1" id="KW-0596">Phosphopantetheine</keyword>
<feature type="domain" description="Carrier" evidence="5">
    <location>
        <begin position="78"/>
        <end position="153"/>
    </location>
</feature>
<evidence type="ECO:0000313" key="6">
    <source>
        <dbReference type="EMBL" id="MBB5968192.1"/>
    </source>
</evidence>
<dbReference type="EMBL" id="JACHJJ010000061">
    <property type="protein sequence ID" value="MBB5968192.1"/>
    <property type="molecule type" value="Genomic_DNA"/>
</dbReference>
<dbReference type="PANTHER" id="PTHR43775">
    <property type="entry name" value="FATTY ACID SYNTHASE"/>
    <property type="match status" value="1"/>
</dbReference>